<dbReference type="Gene3D" id="3.90.1310.10">
    <property type="entry name" value="Penicillin-binding protein 2a (Domain 2)"/>
    <property type="match status" value="1"/>
</dbReference>
<evidence type="ECO:0000256" key="2">
    <source>
        <dbReference type="ARBA" id="ARBA00023136"/>
    </source>
</evidence>
<evidence type="ECO:0000259" key="4">
    <source>
        <dbReference type="Pfam" id="PF00905"/>
    </source>
</evidence>
<comment type="subcellular location">
    <subcellularLocation>
        <location evidence="1">Membrane</location>
    </subcellularLocation>
</comment>
<dbReference type="InterPro" id="IPR012338">
    <property type="entry name" value="Beta-lactam/transpept-like"/>
</dbReference>
<dbReference type="Pfam" id="PF00905">
    <property type="entry name" value="Transpeptidase"/>
    <property type="match status" value="1"/>
</dbReference>
<dbReference type="PANTHER" id="PTHR30627:SF1">
    <property type="entry name" value="PEPTIDOGLYCAN D,D-TRANSPEPTIDASE FTSI"/>
    <property type="match status" value="1"/>
</dbReference>
<accession>A0A1F4Y0Y9</accession>
<evidence type="ECO:0000313" key="6">
    <source>
        <dbReference type="Proteomes" id="UP000176943"/>
    </source>
</evidence>
<evidence type="ECO:0000256" key="3">
    <source>
        <dbReference type="SAM" id="Phobius"/>
    </source>
</evidence>
<dbReference type="Proteomes" id="UP000176943">
    <property type="component" value="Unassembled WGS sequence"/>
</dbReference>
<dbReference type="SUPFAM" id="SSF56601">
    <property type="entry name" value="beta-lactamase/transpeptidase-like"/>
    <property type="match status" value="1"/>
</dbReference>
<dbReference type="GO" id="GO:0005886">
    <property type="term" value="C:plasma membrane"/>
    <property type="evidence" value="ECO:0007669"/>
    <property type="project" value="TreeGrafter"/>
</dbReference>
<evidence type="ECO:0000313" key="5">
    <source>
        <dbReference type="EMBL" id="OGC87551.1"/>
    </source>
</evidence>
<organism evidence="5 6">
    <name type="scientific">Candidatus Adlerbacteria bacterium RIFCSPLOWO2_01_FULL_54_16</name>
    <dbReference type="NCBI Taxonomy" id="1797244"/>
    <lineage>
        <taxon>Bacteria</taxon>
        <taxon>Candidatus Adleribacteriota</taxon>
    </lineage>
</organism>
<proteinExistence type="predicted"/>
<dbReference type="GO" id="GO:0071555">
    <property type="term" value="P:cell wall organization"/>
    <property type="evidence" value="ECO:0007669"/>
    <property type="project" value="TreeGrafter"/>
</dbReference>
<keyword evidence="3" id="KW-0812">Transmembrane</keyword>
<protein>
    <recommendedName>
        <fullName evidence="4">Penicillin-binding protein transpeptidase domain-containing protein</fullName>
    </recommendedName>
</protein>
<comment type="caution">
    <text evidence="5">The sequence shown here is derived from an EMBL/GenBank/DDBJ whole genome shotgun (WGS) entry which is preliminary data.</text>
</comment>
<dbReference type="Gene3D" id="3.30.450.330">
    <property type="match status" value="1"/>
</dbReference>
<dbReference type="EMBL" id="MEWY01000001">
    <property type="protein sequence ID" value="OGC87551.1"/>
    <property type="molecule type" value="Genomic_DNA"/>
</dbReference>
<dbReference type="InterPro" id="IPR050515">
    <property type="entry name" value="Beta-lactam/transpept"/>
</dbReference>
<gene>
    <name evidence="5" type="ORF">A3B33_01400</name>
</gene>
<dbReference type="GO" id="GO:0008658">
    <property type="term" value="F:penicillin binding"/>
    <property type="evidence" value="ECO:0007669"/>
    <property type="project" value="InterPro"/>
</dbReference>
<reference evidence="5 6" key="1">
    <citation type="journal article" date="2016" name="Nat. Commun.">
        <title>Thousands of microbial genomes shed light on interconnected biogeochemical processes in an aquifer system.</title>
        <authorList>
            <person name="Anantharaman K."/>
            <person name="Brown C.T."/>
            <person name="Hug L.A."/>
            <person name="Sharon I."/>
            <person name="Castelle C.J."/>
            <person name="Probst A.J."/>
            <person name="Thomas B.C."/>
            <person name="Singh A."/>
            <person name="Wilkins M.J."/>
            <person name="Karaoz U."/>
            <person name="Brodie E.L."/>
            <person name="Williams K.H."/>
            <person name="Hubbard S.S."/>
            <person name="Banfield J.F."/>
        </authorList>
    </citation>
    <scope>NUCLEOTIDE SEQUENCE [LARGE SCALE GENOMIC DNA]</scope>
</reference>
<keyword evidence="2 3" id="KW-0472">Membrane</keyword>
<name>A0A1F4Y0Y9_9BACT</name>
<dbReference type="InterPro" id="IPR001460">
    <property type="entry name" value="PCN-bd_Tpept"/>
</dbReference>
<keyword evidence="3" id="KW-1133">Transmembrane helix</keyword>
<feature type="domain" description="Penicillin-binding protein transpeptidase" evidence="4">
    <location>
        <begin position="197"/>
        <end position="486"/>
    </location>
</feature>
<evidence type="ECO:0000256" key="1">
    <source>
        <dbReference type="ARBA" id="ARBA00004370"/>
    </source>
</evidence>
<dbReference type="AlphaFoldDB" id="A0A1F4Y0Y9"/>
<sequence>MFYRSGSDRFVLRVRALALLLCIAALIMAGRLYYLQVIHGEEYARRAQAQAVVTKDPLLNRGSIYFSGKDGERILAATLSPPAQVQDNSTSSAPGQRYYPGGWLAAHVLGFVAYNNDSVQKGRYGLERYYEQTLSRPEGGLYANFFVELFGGVSNALRGAPQKGDLITTIEPVVQAELERTLEAYAESWHPALAGGIVMDPNTGEIIAMAALPAFSPNEFNKEKDARVFGNPMVENVYEMGSIMKPLTMAAGFDAGAVNEDSTYNDTGSVTMDGKTFSNFDGKARGTVPMQEILSQSLNVGAAHVAGKLGAEKMREYFLERYKLGQETGIDLPGEVRGLTENLQSPRQVEYATASFGQGIATTPIEMARAFATLANGGKLVVPHVVKAVEEESGLVRELGWGEPERVLKQETSVTISRMLTKVVDGPLANGAVKLRHWSVAAKTGTAQMASPDGGYYEDRYLHSFFGYFPSFDARFVVFLLAAEPRGASFSSQTWALPFKSLTQFLINYYDIPPDR</sequence>
<dbReference type="PANTHER" id="PTHR30627">
    <property type="entry name" value="PEPTIDOGLYCAN D,D-TRANSPEPTIDASE"/>
    <property type="match status" value="1"/>
</dbReference>
<dbReference type="Gene3D" id="3.40.710.10">
    <property type="entry name" value="DD-peptidase/beta-lactamase superfamily"/>
    <property type="match status" value="1"/>
</dbReference>
<feature type="transmembrane region" description="Helical" evidence="3">
    <location>
        <begin position="12"/>
        <end position="34"/>
    </location>
</feature>